<dbReference type="GO" id="GO:0007186">
    <property type="term" value="P:G protein-coupled receptor signaling pathway"/>
    <property type="evidence" value="ECO:0007669"/>
    <property type="project" value="InterPro"/>
</dbReference>
<dbReference type="InterPro" id="IPR015898">
    <property type="entry name" value="G-protein_gamma-like_dom"/>
</dbReference>
<evidence type="ECO:0000259" key="4">
    <source>
        <dbReference type="PROSITE" id="PS50186"/>
    </source>
</evidence>
<dbReference type="Pfam" id="PF18148">
    <property type="entry name" value="RGS_DHEX"/>
    <property type="match status" value="1"/>
</dbReference>
<evidence type="ECO:0000256" key="2">
    <source>
        <dbReference type="SAM" id="MobiDB-lite"/>
    </source>
</evidence>
<evidence type="ECO:0008006" key="7">
    <source>
        <dbReference type="Google" id="ProtNLM"/>
    </source>
</evidence>
<dbReference type="Pfam" id="PF00631">
    <property type="entry name" value="G-gamma"/>
    <property type="match status" value="1"/>
</dbReference>
<dbReference type="PANTHER" id="PTHR45746:SF6">
    <property type="entry name" value="LP21163P"/>
    <property type="match status" value="1"/>
</dbReference>
<dbReference type="OrthoDB" id="196547at2759"/>
<proteinExistence type="predicted"/>
<dbReference type="PROSITE" id="PS50186">
    <property type="entry name" value="DEP"/>
    <property type="match status" value="1"/>
</dbReference>
<dbReference type="PANTHER" id="PTHR45746">
    <property type="entry name" value="LP21163P"/>
    <property type="match status" value="1"/>
</dbReference>
<dbReference type="SMART" id="SM00049">
    <property type="entry name" value="DEP"/>
    <property type="match status" value="1"/>
</dbReference>
<dbReference type="FunFam" id="1.10.10.10:FF:000162">
    <property type="entry name" value="Regulator of G-protein signaling 6"/>
    <property type="match status" value="1"/>
</dbReference>
<dbReference type="InterPro" id="IPR036390">
    <property type="entry name" value="WH_DNA-bd_sf"/>
</dbReference>
<sequence length="493" mass="57496">MVTMNSEKAATKRKPEPNNGGCTKINHEEQVTVHPAPTAEDSANHLLYKKMEKIVEKMQDETTGVPVRTVKSFMSKIPSVFTGSDLIMWMMKNLDVEDQQEALHLAHLMASHGYFFPIDDHMLTVKNDNTFYRFQTPYFWPSNCWEPENTDYAVYLCKRTMQNKTRLELADYEAENLARLQKMFSRKWEFIFMQAEAQSKVDKKRDKLERKVLDSQERAFWDVHRPMPGCVNTTEIDIKKACQMHKPIHGVKLVNIAPQLSPSTSGLAPKNNVEQFKKQIALLKSRLDRRNIKISKAAESFVAYYEQYLEYDSFFIAPEYPNPWISDSPDFWEQEKIAKDISARRVKRWAFSLQELLQDPIGREHFIRFLDKEFSGENLRFWEAVQELKALPQSQVQEKAMEIWAEFLAPDASCPINVDSRSNELTKKNMEVPDRWGFDCAASHVYHLMKSDSYSRYLRSEMYKEFLNGSKKKTSVKGIRSIVSFSARKDNVI</sequence>
<accession>A0A9P0CKL1</accession>
<dbReference type="PRINTS" id="PR01301">
    <property type="entry name" value="RGSPROTEIN"/>
</dbReference>
<name>A0A9P0CKL1_9CUCU</name>
<dbReference type="EMBL" id="OV651826">
    <property type="protein sequence ID" value="CAH1103231.1"/>
    <property type="molecule type" value="Genomic_DNA"/>
</dbReference>
<evidence type="ECO:0000256" key="1">
    <source>
        <dbReference type="ARBA" id="ARBA00022700"/>
    </source>
</evidence>
<dbReference type="SMART" id="SM01224">
    <property type="entry name" value="G_gamma"/>
    <property type="match status" value="1"/>
</dbReference>
<dbReference type="Pfam" id="PF00615">
    <property type="entry name" value="RGS"/>
    <property type="match status" value="1"/>
</dbReference>
<dbReference type="FunFam" id="1.10.167.10:FF:000001">
    <property type="entry name" value="Putative regulator of g-protein signaling 12"/>
    <property type="match status" value="1"/>
</dbReference>
<dbReference type="InterPro" id="IPR047016">
    <property type="entry name" value="RGS6/7/9/11"/>
</dbReference>
<reference evidence="5" key="1">
    <citation type="submission" date="2022-01" db="EMBL/GenBank/DDBJ databases">
        <authorList>
            <person name="King R."/>
        </authorList>
    </citation>
    <scope>NUCLEOTIDE SEQUENCE</scope>
</reference>
<dbReference type="InterPro" id="IPR044926">
    <property type="entry name" value="RGS_subdomain_2"/>
</dbReference>
<feature type="region of interest" description="Disordered" evidence="2">
    <location>
        <begin position="1"/>
        <end position="22"/>
    </location>
</feature>
<dbReference type="InterPro" id="IPR036305">
    <property type="entry name" value="RGS_sf"/>
</dbReference>
<dbReference type="InterPro" id="IPR036388">
    <property type="entry name" value="WH-like_DNA-bd_sf"/>
</dbReference>
<dbReference type="CDD" id="cd04450">
    <property type="entry name" value="DEP_RGS7-like"/>
    <property type="match status" value="1"/>
</dbReference>
<feature type="domain" description="DEP" evidence="4">
    <location>
        <begin position="61"/>
        <end position="136"/>
    </location>
</feature>
<dbReference type="AlphaFoldDB" id="A0A9P0CKL1"/>
<dbReference type="GO" id="GO:0008277">
    <property type="term" value="P:regulation of G protein-coupled receptor signaling pathway"/>
    <property type="evidence" value="ECO:0007669"/>
    <property type="project" value="InterPro"/>
</dbReference>
<dbReference type="SUPFAM" id="SSF46785">
    <property type="entry name" value="Winged helix' DNA-binding domain"/>
    <property type="match status" value="1"/>
</dbReference>
<dbReference type="InterPro" id="IPR047017">
    <property type="entry name" value="RGS6/7/9/11_DHEX_sf"/>
</dbReference>
<evidence type="ECO:0000313" key="5">
    <source>
        <dbReference type="EMBL" id="CAH1103231.1"/>
    </source>
</evidence>
<dbReference type="InterPro" id="IPR000591">
    <property type="entry name" value="DEP_dom"/>
</dbReference>
<dbReference type="FunFam" id="1.10.1240.60:FF:000001">
    <property type="entry name" value="Regulator of G-protein signaling 6"/>
    <property type="match status" value="1"/>
</dbReference>
<dbReference type="GO" id="GO:0009968">
    <property type="term" value="P:negative regulation of signal transduction"/>
    <property type="evidence" value="ECO:0007669"/>
    <property type="project" value="UniProtKB-KW"/>
</dbReference>
<organism evidence="5 6">
    <name type="scientific">Psylliodes chrysocephalus</name>
    <dbReference type="NCBI Taxonomy" id="3402493"/>
    <lineage>
        <taxon>Eukaryota</taxon>
        <taxon>Metazoa</taxon>
        <taxon>Ecdysozoa</taxon>
        <taxon>Arthropoda</taxon>
        <taxon>Hexapoda</taxon>
        <taxon>Insecta</taxon>
        <taxon>Pterygota</taxon>
        <taxon>Neoptera</taxon>
        <taxon>Endopterygota</taxon>
        <taxon>Coleoptera</taxon>
        <taxon>Polyphaga</taxon>
        <taxon>Cucujiformia</taxon>
        <taxon>Chrysomeloidea</taxon>
        <taxon>Chrysomelidae</taxon>
        <taxon>Galerucinae</taxon>
        <taxon>Alticini</taxon>
        <taxon>Psylliodes</taxon>
    </lineage>
</organism>
<dbReference type="GO" id="GO:0005096">
    <property type="term" value="F:GTPase activator activity"/>
    <property type="evidence" value="ECO:0007669"/>
    <property type="project" value="TreeGrafter"/>
</dbReference>
<dbReference type="InterPro" id="IPR040759">
    <property type="entry name" value="RGS_DHEX"/>
</dbReference>
<dbReference type="Gene3D" id="1.10.167.10">
    <property type="entry name" value="Regulator of G-protein Signalling 4, domain 2"/>
    <property type="match status" value="1"/>
</dbReference>
<dbReference type="InterPro" id="IPR036284">
    <property type="entry name" value="GGL_sf"/>
</dbReference>
<protein>
    <recommendedName>
        <fullName evidence="7">Regulator of G-protein signaling 7</fullName>
    </recommendedName>
</protein>
<dbReference type="InterPro" id="IPR034483">
    <property type="entry name" value="RGS_Egl-10"/>
</dbReference>
<dbReference type="Gene3D" id="4.10.260.10">
    <property type="entry name" value="Transducin (heterotrimeric G protein), gamma chain"/>
    <property type="match status" value="1"/>
</dbReference>
<dbReference type="SMART" id="SM00224">
    <property type="entry name" value="GGL"/>
    <property type="match status" value="1"/>
</dbReference>
<dbReference type="InterPro" id="IPR016137">
    <property type="entry name" value="RGS"/>
</dbReference>
<dbReference type="SUPFAM" id="SSF48097">
    <property type="entry name" value="Regulator of G-protein signaling, RGS"/>
    <property type="match status" value="1"/>
</dbReference>
<dbReference type="GO" id="GO:0043005">
    <property type="term" value="C:neuron projection"/>
    <property type="evidence" value="ECO:0007669"/>
    <property type="project" value="TreeGrafter"/>
</dbReference>
<dbReference type="Proteomes" id="UP001153636">
    <property type="component" value="Chromosome 14"/>
</dbReference>
<evidence type="ECO:0000313" key="6">
    <source>
        <dbReference type="Proteomes" id="UP001153636"/>
    </source>
</evidence>
<dbReference type="Pfam" id="PF00610">
    <property type="entry name" value="DEP"/>
    <property type="match status" value="1"/>
</dbReference>
<dbReference type="CDD" id="cd08705">
    <property type="entry name" value="RGS_R7-like"/>
    <property type="match status" value="1"/>
</dbReference>
<dbReference type="Gene3D" id="1.10.10.10">
    <property type="entry name" value="Winged helix-like DNA-binding domain superfamily/Winged helix DNA-binding domain"/>
    <property type="match status" value="1"/>
</dbReference>
<dbReference type="Gene3D" id="1.10.1240.60">
    <property type="match status" value="1"/>
</dbReference>
<dbReference type="SMART" id="SM00315">
    <property type="entry name" value="RGS"/>
    <property type="match status" value="1"/>
</dbReference>
<dbReference type="CDD" id="cd00068">
    <property type="entry name" value="GGL"/>
    <property type="match status" value="1"/>
</dbReference>
<dbReference type="PROSITE" id="PS50132">
    <property type="entry name" value="RGS"/>
    <property type="match status" value="1"/>
</dbReference>
<evidence type="ECO:0000259" key="3">
    <source>
        <dbReference type="PROSITE" id="PS50132"/>
    </source>
</evidence>
<gene>
    <name evidence="5" type="ORF">PSYICH_LOCUS4350</name>
</gene>
<dbReference type="GO" id="GO:0035556">
    <property type="term" value="P:intracellular signal transduction"/>
    <property type="evidence" value="ECO:0007669"/>
    <property type="project" value="InterPro"/>
</dbReference>
<feature type="domain" description="RGS" evidence="3">
    <location>
        <begin position="352"/>
        <end position="467"/>
    </location>
</feature>
<keyword evidence="6" id="KW-1185">Reference proteome</keyword>
<dbReference type="GO" id="GO:0005737">
    <property type="term" value="C:cytoplasm"/>
    <property type="evidence" value="ECO:0007669"/>
    <property type="project" value="TreeGrafter"/>
</dbReference>
<keyword evidence="1" id="KW-0734">Signal transduction inhibitor</keyword>
<dbReference type="SUPFAM" id="SSF48670">
    <property type="entry name" value="Transducin (heterotrimeric G protein), gamma chain"/>
    <property type="match status" value="1"/>
</dbReference>